<organism evidence="2 3">
    <name type="scientific">Ottowia testudinis</name>
    <dbReference type="NCBI Taxonomy" id="2816950"/>
    <lineage>
        <taxon>Bacteria</taxon>
        <taxon>Pseudomonadati</taxon>
        <taxon>Pseudomonadota</taxon>
        <taxon>Betaproteobacteria</taxon>
        <taxon>Burkholderiales</taxon>
        <taxon>Comamonadaceae</taxon>
        <taxon>Ottowia</taxon>
    </lineage>
</organism>
<feature type="transmembrane region" description="Helical" evidence="1">
    <location>
        <begin position="152"/>
        <end position="170"/>
    </location>
</feature>
<evidence type="ECO:0000313" key="3">
    <source>
        <dbReference type="Proteomes" id="UP000663903"/>
    </source>
</evidence>
<feature type="transmembrane region" description="Helical" evidence="1">
    <location>
        <begin position="127"/>
        <end position="146"/>
    </location>
</feature>
<accession>A0A975CHF3</accession>
<protein>
    <submittedName>
        <fullName evidence="2">Uncharacterized protein</fullName>
    </submittedName>
</protein>
<evidence type="ECO:0000313" key="2">
    <source>
        <dbReference type="EMBL" id="QTD45837.1"/>
    </source>
</evidence>
<keyword evidence="1" id="KW-0472">Membrane</keyword>
<keyword evidence="3" id="KW-1185">Reference proteome</keyword>
<dbReference type="EMBL" id="CP071796">
    <property type="protein sequence ID" value="QTD45837.1"/>
    <property type="molecule type" value="Genomic_DNA"/>
</dbReference>
<keyword evidence="1" id="KW-1133">Transmembrane helix</keyword>
<dbReference type="Proteomes" id="UP000663903">
    <property type="component" value="Chromosome"/>
</dbReference>
<keyword evidence="1" id="KW-0812">Transmembrane</keyword>
<reference evidence="2" key="1">
    <citation type="submission" date="2021-03" db="EMBL/GenBank/DDBJ databases">
        <title>Ottowia sp. 27C isolated from the cloaca of a Giant Asian pond turtle (Heosemys grandis).</title>
        <authorList>
            <person name="Spergser J."/>
            <person name="Busse H.-J."/>
        </authorList>
    </citation>
    <scope>NUCLEOTIDE SEQUENCE</scope>
    <source>
        <strain evidence="2">27C</strain>
    </source>
</reference>
<feature type="transmembrane region" description="Helical" evidence="1">
    <location>
        <begin position="175"/>
        <end position="193"/>
    </location>
</feature>
<dbReference type="AlphaFoldDB" id="A0A975CHF3"/>
<dbReference type="KEGG" id="otd:J1M35_02635"/>
<gene>
    <name evidence="2" type="ORF">J1M35_02635</name>
</gene>
<sequence>MSAAPPPSASKSSVDVRTLSLVQLQMLADRGSRRARAELEGRMRASVLAAQAATAAPARTAPPAADIPTLMVRADAASPRAVPPLPMPMADAAPEPPRTYHDNMAEQLQLMAQQDEARARAHGPPRLVGMVLIGWGVLMLFGALVMLGRGGALYYLFCGAGSAAVGWLLMQSSRWAMVLHGGLLLVAMGWAWFAGGGSVAMALAQAAALWIPALWMLVRPVREPLE</sequence>
<proteinExistence type="predicted"/>
<dbReference type="RefSeq" id="WP_208009614.1">
    <property type="nucleotide sequence ID" value="NZ_CP071796.1"/>
</dbReference>
<feature type="transmembrane region" description="Helical" evidence="1">
    <location>
        <begin position="199"/>
        <end position="218"/>
    </location>
</feature>
<evidence type="ECO:0000256" key="1">
    <source>
        <dbReference type="SAM" id="Phobius"/>
    </source>
</evidence>
<name>A0A975CHF3_9BURK</name>